<proteinExistence type="inferred from homology"/>
<dbReference type="Pfam" id="PF12911">
    <property type="entry name" value="OppC_N"/>
    <property type="match status" value="1"/>
</dbReference>
<keyword evidence="5 8" id="KW-0812">Transmembrane</keyword>
<comment type="similarity">
    <text evidence="8">Belongs to the binding-protein-dependent transport system permease family.</text>
</comment>
<dbReference type="SUPFAM" id="SSF161098">
    <property type="entry name" value="MetI-like"/>
    <property type="match status" value="1"/>
</dbReference>
<dbReference type="InterPro" id="IPR025966">
    <property type="entry name" value="OppC_N"/>
</dbReference>
<dbReference type="PROSITE" id="PS50928">
    <property type="entry name" value="ABC_TM1"/>
    <property type="match status" value="1"/>
</dbReference>
<dbReference type="AlphaFoldDB" id="A0A9J6PZQ0"/>
<keyword evidence="11" id="KW-1185">Reference proteome</keyword>
<feature type="transmembrane region" description="Helical" evidence="8">
    <location>
        <begin position="270"/>
        <end position="290"/>
    </location>
</feature>
<feature type="domain" description="ABC transmembrane type-1" evidence="9">
    <location>
        <begin position="100"/>
        <end position="290"/>
    </location>
</feature>
<evidence type="ECO:0000256" key="8">
    <source>
        <dbReference type="RuleBase" id="RU363032"/>
    </source>
</evidence>
<feature type="transmembrane region" description="Helical" evidence="8">
    <location>
        <begin position="102"/>
        <end position="127"/>
    </location>
</feature>
<dbReference type="PANTHER" id="PTHR43386:SF26">
    <property type="entry name" value="ABC TRANSPORTER PERMEASE PROTEIN"/>
    <property type="match status" value="1"/>
</dbReference>
<name>A0A9J6PZQ0_9GAMM</name>
<accession>A0A9J6PZQ0</accession>
<evidence type="ECO:0000256" key="4">
    <source>
        <dbReference type="ARBA" id="ARBA00022519"/>
    </source>
</evidence>
<dbReference type="InterPro" id="IPR035906">
    <property type="entry name" value="MetI-like_sf"/>
</dbReference>
<dbReference type="Pfam" id="PF00528">
    <property type="entry name" value="BPD_transp_1"/>
    <property type="match status" value="1"/>
</dbReference>
<gene>
    <name evidence="10" type="ORF">N5923_18510</name>
</gene>
<organism evidence="10 11">
    <name type="scientific">Winslowiella arboricola</name>
    <dbReference type="NCBI Taxonomy" id="2978220"/>
    <lineage>
        <taxon>Bacteria</taxon>
        <taxon>Pseudomonadati</taxon>
        <taxon>Pseudomonadota</taxon>
        <taxon>Gammaproteobacteria</taxon>
        <taxon>Enterobacterales</taxon>
        <taxon>Erwiniaceae</taxon>
        <taxon>Winslowiella</taxon>
    </lineage>
</organism>
<evidence type="ECO:0000256" key="6">
    <source>
        <dbReference type="ARBA" id="ARBA00022989"/>
    </source>
</evidence>
<dbReference type="Proteomes" id="UP001064262">
    <property type="component" value="Unassembled WGS sequence"/>
</dbReference>
<feature type="transmembrane region" description="Helical" evidence="8">
    <location>
        <begin position="30"/>
        <end position="52"/>
    </location>
</feature>
<dbReference type="EMBL" id="JAODIM010000043">
    <property type="protein sequence ID" value="MCU5779479.1"/>
    <property type="molecule type" value="Genomic_DNA"/>
</dbReference>
<keyword evidence="7 8" id="KW-0472">Membrane</keyword>
<dbReference type="InterPro" id="IPR000515">
    <property type="entry name" value="MetI-like"/>
</dbReference>
<evidence type="ECO:0000256" key="1">
    <source>
        <dbReference type="ARBA" id="ARBA00004429"/>
    </source>
</evidence>
<dbReference type="Gene3D" id="1.10.3720.10">
    <property type="entry name" value="MetI-like"/>
    <property type="match status" value="1"/>
</dbReference>
<keyword evidence="3" id="KW-1003">Cell membrane</keyword>
<evidence type="ECO:0000256" key="7">
    <source>
        <dbReference type="ARBA" id="ARBA00023136"/>
    </source>
</evidence>
<dbReference type="InterPro" id="IPR050366">
    <property type="entry name" value="BP-dependent_transpt_permease"/>
</dbReference>
<feature type="transmembrane region" description="Helical" evidence="8">
    <location>
        <begin position="139"/>
        <end position="160"/>
    </location>
</feature>
<comment type="caution">
    <text evidence="10">The sequence shown here is derived from an EMBL/GenBank/DDBJ whole genome shotgun (WGS) entry which is preliminary data.</text>
</comment>
<evidence type="ECO:0000313" key="10">
    <source>
        <dbReference type="EMBL" id="MCU5779479.1"/>
    </source>
</evidence>
<feature type="transmembrane region" description="Helical" evidence="8">
    <location>
        <begin position="213"/>
        <end position="233"/>
    </location>
</feature>
<dbReference type="PANTHER" id="PTHR43386">
    <property type="entry name" value="OLIGOPEPTIDE TRANSPORT SYSTEM PERMEASE PROTEIN APPC"/>
    <property type="match status" value="1"/>
</dbReference>
<keyword evidence="2 8" id="KW-0813">Transport</keyword>
<protein>
    <submittedName>
        <fullName evidence="10">ABC transporter permease</fullName>
    </submittedName>
</protein>
<dbReference type="GO" id="GO:0055085">
    <property type="term" value="P:transmembrane transport"/>
    <property type="evidence" value="ECO:0007669"/>
    <property type="project" value="InterPro"/>
</dbReference>
<evidence type="ECO:0000259" key="9">
    <source>
        <dbReference type="PROSITE" id="PS50928"/>
    </source>
</evidence>
<keyword evidence="4" id="KW-0997">Cell inner membrane</keyword>
<reference evidence="10" key="1">
    <citation type="submission" date="2022-09" db="EMBL/GenBank/DDBJ databases">
        <title>Winslowiella arboricola sp. nov., isolated from bleeding cankers on broadleaf hosts.</title>
        <authorList>
            <person name="Brady C."/>
            <person name="Kaur S."/>
            <person name="Crampton B."/>
            <person name="Maddock D."/>
            <person name="Arnold D."/>
            <person name="Denman S."/>
        </authorList>
    </citation>
    <scope>NUCLEOTIDE SEQUENCE</scope>
    <source>
        <strain evidence="10">BAC 15a-03b</strain>
    </source>
</reference>
<evidence type="ECO:0000256" key="3">
    <source>
        <dbReference type="ARBA" id="ARBA00022475"/>
    </source>
</evidence>
<evidence type="ECO:0000256" key="2">
    <source>
        <dbReference type="ARBA" id="ARBA00022448"/>
    </source>
</evidence>
<dbReference type="GO" id="GO:0005886">
    <property type="term" value="C:plasma membrane"/>
    <property type="evidence" value="ECO:0007669"/>
    <property type="project" value="UniProtKB-SubCell"/>
</dbReference>
<comment type="subcellular location">
    <subcellularLocation>
        <location evidence="1">Cell inner membrane</location>
        <topology evidence="1">Multi-pass membrane protein</topology>
    </subcellularLocation>
    <subcellularLocation>
        <location evidence="8">Cell membrane</location>
        <topology evidence="8">Multi-pass membrane protein</topology>
    </subcellularLocation>
</comment>
<evidence type="ECO:0000256" key="5">
    <source>
        <dbReference type="ARBA" id="ARBA00022692"/>
    </source>
</evidence>
<sequence>MKLTETSSSIPRAARAGWLRTLLSLLRNPLACSAMVVLLLLTLLALLAPLIAPQNPYDLTQLDIMDGRLAPGSVSAAGMTYWLGTDDQGRDLFSAILYGTRISLWVGVVSSLLALAAGTVVGMISAWCGGRTDALMMRIVDIQLSFPPILIALILLTLFGQGADKIILALVITQWAYYARTVRGTALGQIQRNYIDAARAMAFSRRRIMLRHVLPNCLPPLIVVATMRIAYAIMLEATLSFLGIGLPVTQPSLGLLIANGFDYLLSGDYWICLFPGLILLTLIVAINLTGDALRDIINPLHEAS</sequence>
<evidence type="ECO:0000313" key="11">
    <source>
        <dbReference type="Proteomes" id="UP001064262"/>
    </source>
</evidence>
<keyword evidence="6 8" id="KW-1133">Transmembrane helix</keyword>
<dbReference type="CDD" id="cd06261">
    <property type="entry name" value="TM_PBP2"/>
    <property type="match status" value="1"/>
</dbReference>